<comment type="caution">
    <text evidence="2">The sequence shown here is derived from an EMBL/GenBank/DDBJ whole genome shotgun (WGS) entry which is preliminary data.</text>
</comment>
<name>A0A132P2M6_ENTFC</name>
<dbReference type="Proteomes" id="UP000070452">
    <property type="component" value="Unassembled WGS sequence"/>
</dbReference>
<accession>A0A132P2M6</accession>
<feature type="compositionally biased region" description="Basic and acidic residues" evidence="1">
    <location>
        <begin position="204"/>
        <end position="216"/>
    </location>
</feature>
<evidence type="ECO:0000313" key="6">
    <source>
        <dbReference type="Proteomes" id="UP000289562"/>
    </source>
</evidence>
<feature type="region of interest" description="Disordered" evidence="1">
    <location>
        <begin position="184"/>
        <end position="246"/>
    </location>
</feature>
<organism evidence="2 5">
    <name type="scientific">Enterococcus faecium</name>
    <name type="common">Streptococcus faecium</name>
    <dbReference type="NCBI Taxonomy" id="1352"/>
    <lineage>
        <taxon>Bacteria</taxon>
        <taxon>Bacillati</taxon>
        <taxon>Bacillota</taxon>
        <taxon>Bacilli</taxon>
        <taxon>Lactobacillales</taxon>
        <taxon>Enterococcaceae</taxon>
        <taxon>Enterococcus</taxon>
    </lineage>
</organism>
<dbReference type="AlphaFoldDB" id="A0A132P2M6"/>
<dbReference type="EMBL" id="LRHK01000005">
    <property type="protein sequence ID" value="KWX16569.1"/>
    <property type="molecule type" value="Genomic_DNA"/>
</dbReference>
<reference evidence="2 5" key="1">
    <citation type="submission" date="2016-01" db="EMBL/GenBank/DDBJ databases">
        <title>Molecular Mechanisms for transfer of large genomic segments between Enterococcus faecium strains.</title>
        <authorList>
            <person name="Garcia-Solache M.A."/>
            <person name="Lebreton F."/>
            <person name="Mclaughlin R.E."/>
            <person name="Whiteaker J.D."/>
            <person name="Gilmore M.S."/>
            <person name="Rice L.B."/>
        </authorList>
    </citation>
    <scope>NUCLEOTIDE SEQUENCE [LARGE SCALE GENOMIC DNA]</scope>
    <source>
        <strain evidence="2 5">D344RRF x C68</strain>
    </source>
</reference>
<dbReference type="EMBL" id="JARPTX010000002">
    <property type="protein sequence ID" value="MDT2368800.1"/>
    <property type="molecule type" value="Genomic_DNA"/>
</dbReference>
<evidence type="ECO:0000313" key="3">
    <source>
        <dbReference type="EMBL" id="MDT2368800.1"/>
    </source>
</evidence>
<evidence type="ECO:0000313" key="4">
    <source>
        <dbReference type="EMBL" id="RXU92327.1"/>
    </source>
</evidence>
<feature type="compositionally biased region" description="Polar residues" evidence="1">
    <location>
        <begin position="235"/>
        <end position="246"/>
    </location>
</feature>
<dbReference type="Proteomes" id="UP000289562">
    <property type="component" value="Unassembled WGS sequence"/>
</dbReference>
<reference evidence="4 6" key="2">
    <citation type="submission" date="2017-12" db="EMBL/GenBank/DDBJ databases">
        <title>A pool of 800 enterococci isolated from chicken carcass rinse samples from New Zealand.</title>
        <authorList>
            <person name="Zhang J."/>
            <person name="Rogers L."/>
            <person name="Midwinter A."/>
            <person name="French N."/>
        </authorList>
    </citation>
    <scope>NUCLEOTIDE SEQUENCE [LARGE SCALE GENOMIC DNA]</scope>
    <source>
        <strain evidence="4 6">EN697</strain>
    </source>
</reference>
<protein>
    <submittedName>
        <fullName evidence="2">Uncharacterized protein</fullName>
    </submittedName>
</protein>
<dbReference type="Proteomes" id="UP001260956">
    <property type="component" value="Unassembled WGS sequence"/>
</dbReference>
<dbReference type="EMBL" id="PJVH01000002">
    <property type="protein sequence ID" value="RXU92327.1"/>
    <property type="molecule type" value="Genomic_DNA"/>
</dbReference>
<dbReference type="RefSeq" id="WP_002299391.1">
    <property type="nucleotide sequence ID" value="NZ_AP019394.1"/>
</dbReference>
<sequence>MKEIRRKHFRFPAYDDELGVKLTNDKKRVLFDGQEDLLTEQNQSPFEQMKEFHFTNTNTEKIRRKRRATNGLKSAPRKGNLEKHKGKLPDYTGHYQSEITSTGRKKLFGDSSRSVRQSETRTESKHTTRNASVDTKVRERSYFVPKYVPASIIPDPRESKISEDHLIESMKKTDDSYLLFDTEPTPYQEKRNGEPSVRTFNRTKMLEETKQSEEKKSKKSHGILERSLQGLIDDQGNSLGENSYFK</sequence>
<evidence type="ECO:0000256" key="1">
    <source>
        <dbReference type="SAM" id="MobiDB-lite"/>
    </source>
</evidence>
<feature type="compositionally biased region" description="Basic and acidic residues" evidence="1">
    <location>
        <begin position="116"/>
        <end position="126"/>
    </location>
</feature>
<proteinExistence type="predicted"/>
<evidence type="ECO:0000313" key="2">
    <source>
        <dbReference type="EMBL" id="KWX16569.1"/>
    </source>
</evidence>
<reference evidence="3" key="3">
    <citation type="submission" date="2023-03" db="EMBL/GenBank/DDBJ databases">
        <authorList>
            <person name="Shen W."/>
            <person name="Cai J."/>
        </authorList>
    </citation>
    <scope>NUCLEOTIDE SEQUENCE</scope>
    <source>
        <strain evidence="3">B1010-2</strain>
    </source>
</reference>
<gene>
    <name evidence="2" type="ORF">AWT83_13700</name>
    <name evidence="4" type="ORF">CYQ77_01410</name>
    <name evidence="3" type="ORF">P6Z85_01160</name>
</gene>
<evidence type="ECO:0000313" key="5">
    <source>
        <dbReference type="Proteomes" id="UP000070452"/>
    </source>
</evidence>
<feature type="region of interest" description="Disordered" evidence="1">
    <location>
        <begin position="67"/>
        <end position="134"/>
    </location>
</feature>